<organism evidence="1 2">
    <name type="scientific">Tilletiaria anomala (strain ATCC 24038 / CBS 436.72 / UBC 951)</name>
    <dbReference type="NCBI Taxonomy" id="1037660"/>
    <lineage>
        <taxon>Eukaryota</taxon>
        <taxon>Fungi</taxon>
        <taxon>Dikarya</taxon>
        <taxon>Basidiomycota</taxon>
        <taxon>Ustilaginomycotina</taxon>
        <taxon>Exobasidiomycetes</taxon>
        <taxon>Georgefischeriales</taxon>
        <taxon>Tilletiariaceae</taxon>
        <taxon>Tilletiaria</taxon>
    </lineage>
</organism>
<dbReference type="AlphaFoldDB" id="A0A066WMV2"/>
<proteinExistence type="predicted"/>
<reference evidence="1 2" key="1">
    <citation type="submission" date="2014-05" db="EMBL/GenBank/DDBJ databases">
        <title>Draft genome sequence of a rare smut relative, Tilletiaria anomala UBC 951.</title>
        <authorList>
            <consortium name="DOE Joint Genome Institute"/>
            <person name="Toome M."/>
            <person name="Kuo A."/>
            <person name="Henrissat B."/>
            <person name="Lipzen A."/>
            <person name="Tritt A."/>
            <person name="Yoshinaga Y."/>
            <person name="Zane M."/>
            <person name="Barry K."/>
            <person name="Grigoriev I.V."/>
            <person name="Spatafora J.W."/>
            <person name="Aimea M.C."/>
        </authorList>
    </citation>
    <scope>NUCLEOTIDE SEQUENCE [LARGE SCALE GENOMIC DNA]</scope>
    <source>
        <strain evidence="1 2">UBC 951</strain>
    </source>
</reference>
<sequence length="589" mass="65387">MLIPVTISAVFAALFAISTYLPFHKHHNLHFPKADLIKRTDLNLDSCARITAPGLKFCDDVVLHQPSGMAYVSCDPSRLWWDPVRGIWESVPASAPRELREPAEGSAEVAGIWSWDTRQEGSLPKKLKLAHLPRRGGFHPYGIAVVNADNQNLNASDPGSLLLLVSNQPEPARSSIVDVFVHDINDAAQGGRQNTELQHHLRLGPDHFTPDAKAQTPPVSPHRLTIFHEQYSPALPPQHNPSSRRKIVMPSFFFSATPDPSAFASKDGKSVKLGIDNYPDFAKHMLFPKRQPSPPRYLYFYIAKAAKSVPIAELSSWPGFVPQVHAWDGGGKRAGFNSSAAMLMSVNTGAEVSSLHQWDQHWVHGVEAGLEVEQDPYAEFKDRQESIPTEEESGIKPPERYIHNYRPQFVNFWTRPLKSPSFALAIDDWGRAWTAGTQETGLTDAWIAYLRHTLARGLPAHKGVGAASVRRPSTLIEQTTHVFRQGSVTAHPWEMERMKLVRDRGIFIPKEFIGTNIYRAHARPAADEWQPISLSSSSSRDGSSIQLGFLPTLPTGMAVDRVGKTLYVTGAYDERGIAKCSIPGNWAEL</sequence>
<keyword evidence="2" id="KW-1185">Reference proteome</keyword>
<accession>A0A066WMV2</accession>
<dbReference type="OrthoDB" id="5307922at2759"/>
<dbReference type="HOGENOM" id="CLU_437551_0_0_1"/>
<name>A0A066WMV2_TILAU</name>
<evidence type="ECO:0000313" key="2">
    <source>
        <dbReference type="Proteomes" id="UP000027361"/>
    </source>
</evidence>
<dbReference type="EMBL" id="JMSN01000011">
    <property type="protein sequence ID" value="KDN52324.1"/>
    <property type="molecule type" value="Genomic_DNA"/>
</dbReference>
<comment type="caution">
    <text evidence="1">The sequence shown here is derived from an EMBL/GenBank/DDBJ whole genome shotgun (WGS) entry which is preliminary data.</text>
</comment>
<dbReference type="GeneID" id="25263121"/>
<gene>
    <name evidence="1" type="ORF">K437DRAFT_243783</name>
</gene>
<dbReference type="OMA" id="ANKPYAD"/>
<dbReference type="RefSeq" id="XP_013245179.1">
    <property type="nucleotide sequence ID" value="XM_013389725.1"/>
</dbReference>
<dbReference type="Proteomes" id="UP000027361">
    <property type="component" value="Unassembled WGS sequence"/>
</dbReference>
<evidence type="ECO:0000313" key="1">
    <source>
        <dbReference type="EMBL" id="KDN52324.1"/>
    </source>
</evidence>
<dbReference type="InParanoid" id="A0A066WMV2"/>
<protein>
    <submittedName>
        <fullName evidence="1">Uncharacterized protein</fullName>
    </submittedName>
</protein>